<dbReference type="PROSITE" id="PS00092">
    <property type="entry name" value="N6_MTASE"/>
    <property type="match status" value="1"/>
</dbReference>
<name>A0A9D1T1U8_9BACT</name>
<comment type="caution">
    <text evidence="7">The sequence shown here is derived from an EMBL/GenBank/DDBJ whole genome shotgun (WGS) entry which is preliminary data.</text>
</comment>
<dbReference type="GO" id="GO:0009307">
    <property type="term" value="P:DNA restriction-modification system"/>
    <property type="evidence" value="ECO:0007669"/>
    <property type="project" value="InterPro"/>
</dbReference>
<dbReference type="GO" id="GO:0003676">
    <property type="term" value="F:nucleic acid binding"/>
    <property type="evidence" value="ECO:0007669"/>
    <property type="project" value="InterPro"/>
</dbReference>
<evidence type="ECO:0000313" key="8">
    <source>
        <dbReference type="Proteomes" id="UP000886845"/>
    </source>
</evidence>
<comment type="catalytic activity">
    <reaction evidence="6">
        <text>a 2'-deoxyadenosine in DNA + S-adenosyl-L-methionine = an N(6)-methyl-2'-deoxyadenosine in DNA + S-adenosyl-L-homocysteine + H(+)</text>
        <dbReference type="Rhea" id="RHEA:15197"/>
        <dbReference type="Rhea" id="RHEA-COMP:12418"/>
        <dbReference type="Rhea" id="RHEA-COMP:12419"/>
        <dbReference type="ChEBI" id="CHEBI:15378"/>
        <dbReference type="ChEBI" id="CHEBI:57856"/>
        <dbReference type="ChEBI" id="CHEBI:59789"/>
        <dbReference type="ChEBI" id="CHEBI:90615"/>
        <dbReference type="ChEBI" id="CHEBI:90616"/>
        <dbReference type="EC" id="2.1.1.72"/>
    </reaction>
</comment>
<dbReference type="InterPro" id="IPR012327">
    <property type="entry name" value="MeTrfase_D12"/>
</dbReference>
<dbReference type="Gene3D" id="3.40.50.150">
    <property type="entry name" value="Vaccinia Virus protein VP39"/>
    <property type="match status" value="1"/>
</dbReference>
<evidence type="ECO:0000256" key="1">
    <source>
        <dbReference type="ARBA" id="ARBA00006594"/>
    </source>
</evidence>
<reference evidence="7" key="2">
    <citation type="journal article" date="2021" name="PeerJ">
        <title>Extensive microbial diversity within the chicken gut microbiome revealed by metagenomics and culture.</title>
        <authorList>
            <person name="Gilroy R."/>
            <person name="Ravi A."/>
            <person name="Getino M."/>
            <person name="Pursley I."/>
            <person name="Horton D.L."/>
            <person name="Alikhan N.F."/>
            <person name="Baker D."/>
            <person name="Gharbi K."/>
            <person name="Hall N."/>
            <person name="Watson M."/>
            <person name="Adriaenssens E.M."/>
            <person name="Foster-Nyarko E."/>
            <person name="Jarju S."/>
            <person name="Secka A."/>
            <person name="Antonio M."/>
            <person name="Oren A."/>
            <person name="Chaudhuri R.R."/>
            <person name="La Ragione R."/>
            <person name="Hildebrand F."/>
            <person name="Pallen M.J."/>
        </authorList>
    </citation>
    <scope>NUCLEOTIDE SEQUENCE</scope>
    <source>
        <strain evidence="7">35461</strain>
    </source>
</reference>
<evidence type="ECO:0000256" key="5">
    <source>
        <dbReference type="ARBA" id="ARBA00022691"/>
    </source>
</evidence>
<comment type="similarity">
    <text evidence="1">Belongs to the N(4)/N(6)-methyltransferase family.</text>
</comment>
<gene>
    <name evidence="7" type="ORF">IAC79_00175</name>
</gene>
<evidence type="ECO:0000256" key="3">
    <source>
        <dbReference type="ARBA" id="ARBA00022603"/>
    </source>
</evidence>
<dbReference type="InterPro" id="IPR002052">
    <property type="entry name" value="DNA_methylase_N6_adenine_CS"/>
</dbReference>
<evidence type="ECO:0000256" key="6">
    <source>
        <dbReference type="ARBA" id="ARBA00047942"/>
    </source>
</evidence>
<protein>
    <recommendedName>
        <fullName evidence="2">site-specific DNA-methyltransferase (adenine-specific)</fullName>
        <ecNumber evidence="2">2.1.1.72</ecNumber>
    </recommendedName>
</protein>
<dbReference type="SUPFAM" id="SSF53335">
    <property type="entry name" value="S-adenosyl-L-methionine-dependent methyltransferases"/>
    <property type="match status" value="1"/>
</dbReference>
<organism evidence="7 8">
    <name type="scientific">Candidatus Spyradenecus faecavium</name>
    <dbReference type="NCBI Taxonomy" id="2840947"/>
    <lineage>
        <taxon>Bacteria</taxon>
        <taxon>Pseudomonadati</taxon>
        <taxon>Lentisphaerota</taxon>
        <taxon>Lentisphaeria</taxon>
        <taxon>Lentisphaerales</taxon>
        <taxon>Lentisphaeraceae</taxon>
        <taxon>Lentisphaeraceae incertae sedis</taxon>
        <taxon>Candidatus Spyradenecus</taxon>
    </lineage>
</organism>
<keyword evidence="5" id="KW-0949">S-adenosyl-L-methionine</keyword>
<dbReference type="AlphaFoldDB" id="A0A9D1T1U8"/>
<evidence type="ECO:0000256" key="4">
    <source>
        <dbReference type="ARBA" id="ARBA00022679"/>
    </source>
</evidence>
<dbReference type="EMBL" id="DVOR01000007">
    <property type="protein sequence ID" value="HIV08517.1"/>
    <property type="molecule type" value="Genomic_DNA"/>
</dbReference>
<dbReference type="PRINTS" id="PR00505">
    <property type="entry name" value="D12N6MTFRASE"/>
</dbReference>
<dbReference type="Pfam" id="PF02086">
    <property type="entry name" value="MethyltransfD12"/>
    <property type="match status" value="1"/>
</dbReference>
<dbReference type="GO" id="GO:0009007">
    <property type="term" value="F:site-specific DNA-methyltransferase (adenine-specific) activity"/>
    <property type="evidence" value="ECO:0007669"/>
    <property type="project" value="UniProtKB-EC"/>
</dbReference>
<reference evidence="7" key="1">
    <citation type="submission" date="2020-10" db="EMBL/GenBank/DDBJ databases">
        <authorList>
            <person name="Gilroy R."/>
        </authorList>
    </citation>
    <scope>NUCLEOTIDE SEQUENCE</scope>
    <source>
        <strain evidence="7">35461</strain>
    </source>
</reference>
<accession>A0A9D1T1U8</accession>
<keyword evidence="3 7" id="KW-0489">Methyltransferase</keyword>
<dbReference type="EC" id="2.1.1.72" evidence="2"/>
<dbReference type="Gene3D" id="1.10.1020.10">
    <property type="entry name" value="Adenine-specific Methyltransferase, Domain 2"/>
    <property type="match status" value="1"/>
</dbReference>
<dbReference type="GO" id="GO:0032259">
    <property type="term" value="P:methylation"/>
    <property type="evidence" value="ECO:0007669"/>
    <property type="project" value="UniProtKB-KW"/>
</dbReference>
<evidence type="ECO:0000256" key="2">
    <source>
        <dbReference type="ARBA" id="ARBA00011900"/>
    </source>
</evidence>
<dbReference type="Proteomes" id="UP000886845">
    <property type="component" value="Unassembled WGS sequence"/>
</dbReference>
<keyword evidence="4" id="KW-0808">Transferase</keyword>
<sequence>MKLVQDELFCATRGPVFPSTRYQGSKARFLDWLWERVAPLPFHSVLDAFGGTGCFAYRCKQAGKAVTYNDILPFNRLIGRALIENGTETLSEADLDNLLHLPAEHPGFVEKTFRGIYYTNEENRWIDGVSATIRGLRNPYKQALAYFALFQACLSKRPYNLFHRKNLELRLRPVARTFGNKTTWDTPFEALFRRFAEEANRAVFDNGTDCRALCQDAATLDPVYDLVYLDPPYLNAKGVGVDYAAFYHFLDGLTDYDHWATQIDWDSKHLKLRTEKSAWGNKATILPAFAALFRRFRNAIVVLSYRSNGIPAIDALADALARTHRTVTVHESAPMRYTLSSVQSAETLLIALP</sequence>
<proteinExistence type="inferred from homology"/>
<dbReference type="InterPro" id="IPR023095">
    <property type="entry name" value="Ade_MeTrfase_dom_2"/>
</dbReference>
<dbReference type="InterPro" id="IPR029063">
    <property type="entry name" value="SAM-dependent_MTases_sf"/>
</dbReference>
<evidence type="ECO:0000313" key="7">
    <source>
        <dbReference type="EMBL" id="HIV08517.1"/>
    </source>
</evidence>